<dbReference type="EMBL" id="RAPN01000001">
    <property type="protein sequence ID" value="RKD92116.1"/>
    <property type="molecule type" value="Genomic_DNA"/>
</dbReference>
<feature type="signal peptide" evidence="3">
    <location>
        <begin position="1"/>
        <end position="23"/>
    </location>
</feature>
<dbReference type="OrthoDB" id="9809989at2"/>
<dbReference type="Pfam" id="PF13205">
    <property type="entry name" value="Big_5"/>
    <property type="match status" value="1"/>
</dbReference>
<name>A0A419W9L6_9BACT</name>
<keyword evidence="1 3" id="KW-0732">Signal</keyword>
<keyword evidence="6" id="KW-1185">Reference proteome</keyword>
<proteinExistence type="predicted"/>
<feature type="region of interest" description="Disordered" evidence="2">
    <location>
        <begin position="602"/>
        <end position="636"/>
    </location>
</feature>
<dbReference type="InterPro" id="IPR032812">
    <property type="entry name" value="SbsA_Ig"/>
</dbReference>
<organism evidence="5 6">
    <name type="scientific">Mangrovibacterium diazotrophicum</name>
    <dbReference type="NCBI Taxonomy" id="1261403"/>
    <lineage>
        <taxon>Bacteria</taxon>
        <taxon>Pseudomonadati</taxon>
        <taxon>Bacteroidota</taxon>
        <taxon>Bacteroidia</taxon>
        <taxon>Marinilabiliales</taxon>
        <taxon>Prolixibacteraceae</taxon>
        <taxon>Mangrovibacterium</taxon>
    </lineage>
</organism>
<evidence type="ECO:0000256" key="1">
    <source>
        <dbReference type="ARBA" id="ARBA00022729"/>
    </source>
</evidence>
<evidence type="ECO:0000256" key="2">
    <source>
        <dbReference type="SAM" id="MobiDB-lite"/>
    </source>
</evidence>
<reference evidence="5 6" key="1">
    <citation type="submission" date="2018-09" db="EMBL/GenBank/DDBJ databases">
        <title>Genomic Encyclopedia of Archaeal and Bacterial Type Strains, Phase II (KMG-II): from individual species to whole genera.</title>
        <authorList>
            <person name="Goeker M."/>
        </authorList>
    </citation>
    <scope>NUCLEOTIDE SEQUENCE [LARGE SCALE GENOMIC DNA]</scope>
    <source>
        <strain evidence="5 6">DSM 27148</strain>
    </source>
</reference>
<evidence type="ECO:0000313" key="6">
    <source>
        <dbReference type="Proteomes" id="UP000283387"/>
    </source>
</evidence>
<evidence type="ECO:0000256" key="3">
    <source>
        <dbReference type="SAM" id="SignalP"/>
    </source>
</evidence>
<gene>
    <name evidence="5" type="ORF">BC643_2486</name>
</gene>
<accession>A0A419W9L6</accession>
<dbReference type="SUPFAM" id="SSF49478">
    <property type="entry name" value="Cna protein B-type domain"/>
    <property type="match status" value="1"/>
</dbReference>
<dbReference type="Proteomes" id="UP000283387">
    <property type="component" value="Unassembled WGS sequence"/>
</dbReference>
<feature type="domain" description="SbsA Ig-like" evidence="4">
    <location>
        <begin position="34"/>
        <end position="132"/>
    </location>
</feature>
<sequence length="636" mass="72552">MRKYFLTMVLGYLAYLIFTTSCANPGMPTGGDKDSIPPVVVKTVPEPDARNYKGKTVSLTFDEFIVSTDVSSELVVSPPLKKKPVVKTKSKTLIVDFGDQLQPDKTYSLDFRSSIKDNNESNPLEDYRFSFSNGAGFDSLVVGGYVRMAENMEPVADVLVLLHSMDSIGAFRDSVPDYIGKTDEEGFYMISNVAPGNYRLYAVQDADNSLTYNSTAELIAFADSLIVPDAPLVPDSTLSRHLEEEAEEHEKEGGEEHDHAGHQYDMKAHYLLLFQEDSYEQYLEESKRERANLCFFRFDEAVTDSFSVRLLQPEPTSDWALFEFSAKRDSLNLWIKDTTISRMDTLKFQLNYEVLDSMKNFVMKTDTVELAFEKPKEKEKKKKKAEEDEVKEIPHFSFKGNGKDGFDIYSRLTLDVPEPLEKFDYTMIHLTHKVDTVEQDVQFTVEPDSVNLRRYRIIYPWEFQEEYTLIIDSAAATSIGGYPSNKFGQKLKVRDEGYYAKIILSMANLGGPSVVQMVKNTDKEEVVQQISIASDGEIEFPYLNPDKFKIRLFIDRNQNGRWDTGNLDKGIQPERVVYFPKIIKTRSNFEVRETWNLPDDLQFKKDLIDEDQPENDKDKKGKSGPSNKRSGSGGSR</sequence>
<comment type="caution">
    <text evidence="5">The sequence shown here is derived from an EMBL/GenBank/DDBJ whole genome shotgun (WGS) entry which is preliminary data.</text>
</comment>
<protein>
    <submittedName>
        <fullName evidence="5">Ig-like domain-containing protein</fullName>
    </submittedName>
</protein>
<feature type="chain" id="PRO_5019346038" evidence="3">
    <location>
        <begin position="24"/>
        <end position="636"/>
    </location>
</feature>
<dbReference type="PROSITE" id="PS51257">
    <property type="entry name" value="PROKAR_LIPOPROTEIN"/>
    <property type="match status" value="1"/>
</dbReference>
<dbReference type="AlphaFoldDB" id="A0A419W9L6"/>
<evidence type="ECO:0000259" key="4">
    <source>
        <dbReference type="Pfam" id="PF13205"/>
    </source>
</evidence>
<dbReference type="RefSeq" id="WP_120273361.1">
    <property type="nucleotide sequence ID" value="NZ_RAPN01000001.1"/>
</dbReference>
<evidence type="ECO:0000313" key="5">
    <source>
        <dbReference type="EMBL" id="RKD92116.1"/>
    </source>
</evidence>